<dbReference type="OrthoDB" id="7558169at2759"/>
<dbReference type="EMBL" id="LBMM01019664">
    <property type="protein sequence ID" value="KMQ83486.1"/>
    <property type="molecule type" value="Genomic_DNA"/>
</dbReference>
<name>A0A0J7JZZ6_LASNI</name>
<organism evidence="1 2">
    <name type="scientific">Lasius niger</name>
    <name type="common">Black garden ant</name>
    <dbReference type="NCBI Taxonomy" id="67767"/>
    <lineage>
        <taxon>Eukaryota</taxon>
        <taxon>Metazoa</taxon>
        <taxon>Ecdysozoa</taxon>
        <taxon>Arthropoda</taxon>
        <taxon>Hexapoda</taxon>
        <taxon>Insecta</taxon>
        <taxon>Pterygota</taxon>
        <taxon>Neoptera</taxon>
        <taxon>Endopterygota</taxon>
        <taxon>Hymenoptera</taxon>
        <taxon>Apocrita</taxon>
        <taxon>Aculeata</taxon>
        <taxon>Formicoidea</taxon>
        <taxon>Formicidae</taxon>
        <taxon>Formicinae</taxon>
        <taxon>Lasius</taxon>
        <taxon>Lasius</taxon>
    </lineage>
</organism>
<keyword evidence="2" id="KW-1185">Reference proteome</keyword>
<dbReference type="PaxDb" id="67767-A0A0J7JZZ6"/>
<dbReference type="AlphaFoldDB" id="A0A0J7JZZ6"/>
<sequence length="85" mass="9889">MIDNLKDLLIEQSAIIASIKRVLANFKKIGKANITQYKAKKRLDNLKALWEKCQRQHVRFLQVAEEQRTVAQWGICIEKLAKIIL</sequence>
<evidence type="ECO:0000313" key="2">
    <source>
        <dbReference type="Proteomes" id="UP000036403"/>
    </source>
</evidence>
<reference evidence="1 2" key="1">
    <citation type="submission" date="2015-04" db="EMBL/GenBank/DDBJ databases">
        <title>Lasius niger genome sequencing.</title>
        <authorList>
            <person name="Konorov E.A."/>
            <person name="Nikitin M.A."/>
            <person name="Kirill M.V."/>
            <person name="Chang P."/>
        </authorList>
    </citation>
    <scope>NUCLEOTIDE SEQUENCE [LARGE SCALE GENOMIC DNA]</scope>
    <source>
        <tissue evidence="1">Whole</tissue>
    </source>
</reference>
<accession>A0A0J7JZZ6</accession>
<comment type="caution">
    <text evidence="1">The sequence shown here is derived from an EMBL/GenBank/DDBJ whole genome shotgun (WGS) entry which is preliminary data.</text>
</comment>
<gene>
    <name evidence="1" type="ORF">RF55_19919</name>
</gene>
<protein>
    <submittedName>
        <fullName evidence="1">Uncharacterized protein</fullName>
    </submittedName>
</protein>
<proteinExistence type="predicted"/>
<dbReference type="Proteomes" id="UP000036403">
    <property type="component" value="Unassembled WGS sequence"/>
</dbReference>
<evidence type="ECO:0000313" key="1">
    <source>
        <dbReference type="EMBL" id="KMQ83486.1"/>
    </source>
</evidence>